<dbReference type="SUPFAM" id="SSF47384">
    <property type="entry name" value="Homodimeric domain of signal transducing histidine kinase"/>
    <property type="match status" value="1"/>
</dbReference>
<name>A0ABR7MCY7_9BACT</name>
<evidence type="ECO:0000256" key="2">
    <source>
        <dbReference type="ARBA" id="ARBA00012438"/>
    </source>
</evidence>
<organism evidence="10 11">
    <name type="scientific">Flavihumibacter stibioxidans</name>
    <dbReference type="NCBI Taxonomy" id="1834163"/>
    <lineage>
        <taxon>Bacteria</taxon>
        <taxon>Pseudomonadati</taxon>
        <taxon>Bacteroidota</taxon>
        <taxon>Chitinophagia</taxon>
        <taxon>Chitinophagales</taxon>
        <taxon>Chitinophagaceae</taxon>
        <taxon>Flavihumibacter</taxon>
    </lineage>
</organism>
<evidence type="ECO:0000259" key="9">
    <source>
        <dbReference type="PROSITE" id="PS50112"/>
    </source>
</evidence>
<dbReference type="InterPro" id="IPR036890">
    <property type="entry name" value="HATPase_C_sf"/>
</dbReference>
<dbReference type="Pfam" id="PF00072">
    <property type="entry name" value="Response_reg"/>
    <property type="match status" value="1"/>
</dbReference>
<feature type="domain" description="Histidine kinase" evidence="7">
    <location>
        <begin position="347"/>
        <end position="568"/>
    </location>
</feature>
<proteinExistence type="predicted"/>
<dbReference type="Gene3D" id="1.10.287.130">
    <property type="match status" value="1"/>
</dbReference>
<evidence type="ECO:0000313" key="10">
    <source>
        <dbReference type="EMBL" id="MBC6492898.1"/>
    </source>
</evidence>
<dbReference type="Proteomes" id="UP000765802">
    <property type="component" value="Unassembled WGS sequence"/>
</dbReference>
<comment type="catalytic activity">
    <reaction evidence="1">
        <text>ATP + protein L-histidine = ADP + protein N-phospho-L-histidine.</text>
        <dbReference type="EC" id="2.7.13.3"/>
    </reaction>
</comment>
<dbReference type="SUPFAM" id="SSF55785">
    <property type="entry name" value="PYP-like sensor domain (PAS domain)"/>
    <property type="match status" value="1"/>
</dbReference>
<dbReference type="CDD" id="cd00130">
    <property type="entry name" value="PAS"/>
    <property type="match status" value="1"/>
</dbReference>
<dbReference type="InterPro" id="IPR000014">
    <property type="entry name" value="PAS"/>
</dbReference>
<evidence type="ECO:0000259" key="8">
    <source>
        <dbReference type="PROSITE" id="PS50110"/>
    </source>
</evidence>
<dbReference type="InterPro" id="IPR003661">
    <property type="entry name" value="HisK_dim/P_dom"/>
</dbReference>
<dbReference type="InterPro" id="IPR005467">
    <property type="entry name" value="His_kinase_dom"/>
</dbReference>
<keyword evidence="6" id="KW-0812">Transmembrane</keyword>
<accession>A0ABR7MCY7</accession>
<dbReference type="Pfam" id="PF02518">
    <property type="entry name" value="HATPase_c"/>
    <property type="match status" value="1"/>
</dbReference>
<dbReference type="NCBIfam" id="TIGR00229">
    <property type="entry name" value="sensory_box"/>
    <property type="match status" value="1"/>
</dbReference>
<dbReference type="Gene3D" id="3.30.565.10">
    <property type="entry name" value="Histidine kinase-like ATPase, C-terminal domain"/>
    <property type="match status" value="1"/>
</dbReference>
<feature type="domain" description="Response regulatory" evidence="8">
    <location>
        <begin position="591"/>
        <end position="705"/>
    </location>
</feature>
<evidence type="ECO:0000256" key="6">
    <source>
        <dbReference type="SAM" id="Phobius"/>
    </source>
</evidence>
<dbReference type="PROSITE" id="PS50109">
    <property type="entry name" value="HIS_KIN"/>
    <property type="match status" value="1"/>
</dbReference>
<dbReference type="InterPro" id="IPR001789">
    <property type="entry name" value="Sig_transdc_resp-reg_receiver"/>
</dbReference>
<evidence type="ECO:0000256" key="1">
    <source>
        <dbReference type="ARBA" id="ARBA00000085"/>
    </source>
</evidence>
<dbReference type="InterPro" id="IPR036097">
    <property type="entry name" value="HisK_dim/P_sf"/>
</dbReference>
<gene>
    <name evidence="10" type="ORF">BC349_17715</name>
</gene>
<dbReference type="InterPro" id="IPR035965">
    <property type="entry name" value="PAS-like_dom_sf"/>
</dbReference>
<evidence type="ECO:0000313" key="11">
    <source>
        <dbReference type="Proteomes" id="UP000765802"/>
    </source>
</evidence>
<dbReference type="InterPro" id="IPR011006">
    <property type="entry name" value="CheY-like_superfamily"/>
</dbReference>
<dbReference type="PRINTS" id="PR00344">
    <property type="entry name" value="BCTRLSENSOR"/>
</dbReference>
<dbReference type="CDD" id="cd00082">
    <property type="entry name" value="HisKA"/>
    <property type="match status" value="1"/>
</dbReference>
<feature type="transmembrane region" description="Helical" evidence="6">
    <location>
        <begin position="170"/>
        <end position="191"/>
    </location>
</feature>
<reference evidence="10 11" key="1">
    <citation type="submission" date="2016-07" db="EMBL/GenBank/DDBJ databases">
        <title>Genome analysis of Flavihumibacter stibioxidans YS-17.</title>
        <authorList>
            <person name="Shi K."/>
            <person name="Han Y."/>
            <person name="Wang G."/>
        </authorList>
    </citation>
    <scope>NUCLEOTIDE SEQUENCE [LARGE SCALE GENOMIC DNA]</scope>
    <source>
        <strain evidence="10 11">YS-17</strain>
    </source>
</reference>
<feature type="domain" description="PAS" evidence="9">
    <location>
        <begin position="204"/>
        <end position="267"/>
    </location>
</feature>
<dbReference type="Pfam" id="PF13426">
    <property type="entry name" value="PAS_9"/>
    <property type="match status" value="1"/>
</dbReference>
<comment type="caution">
    <text evidence="10">The sequence shown here is derived from an EMBL/GenBank/DDBJ whole genome shotgun (WGS) entry which is preliminary data.</text>
</comment>
<keyword evidence="3 5" id="KW-0597">Phosphoprotein</keyword>
<protein>
    <recommendedName>
        <fullName evidence="2">histidine kinase</fullName>
        <ecNumber evidence="2">2.7.13.3</ecNumber>
    </recommendedName>
</protein>
<evidence type="ECO:0000256" key="3">
    <source>
        <dbReference type="ARBA" id="ARBA00022553"/>
    </source>
</evidence>
<feature type="modified residue" description="4-aspartylphosphate" evidence="5">
    <location>
        <position position="640"/>
    </location>
</feature>
<evidence type="ECO:0000256" key="5">
    <source>
        <dbReference type="PROSITE-ProRule" id="PRU00169"/>
    </source>
</evidence>
<dbReference type="Gene3D" id="3.30.450.20">
    <property type="entry name" value="PAS domain"/>
    <property type="match status" value="1"/>
</dbReference>
<dbReference type="EC" id="2.7.13.3" evidence="2"/>
<dbReference type="EMBL" id="MBUA01000030">
    <property type="protein sequence ID" value="MBC6492898.1"/>
    <property type="molecule type" value="Genomic_DNA"/>
</dbReference>
<dbReference type="Gene3D" id="3.40.50.2300">
    <property type="match status" value="1"/>
</dbReference>
<dbReference type="PROSITE" id="PS50112">
    <property type="entry name" value="PAS"/>
    <property type="match status" value="1"/>
</dbReference>
<dbReference type="SMART" id="SM00388">
    <property type="entry name" value="HisKA"/>
    <property type="match status" value="1"/>
</dbReference>
<dbReference type="InterPro" id="IPR004358">
    <property type="entry name" value="Sig_transdc_His_kin-like_C"/>
</dbReference>
<keyword evidence="6" id="KW-1133">Transmembrane helix</keyword>
<feature type="transmembrane region" description="Helical" evidence="6">
    <location>
        <begin position="90"/>
        <end position="108"/>
    </location>
</feature>
<dbReference type="Pfam" id="PF00512">
    <property type="entry name" value="HisKA"/>
    <property type="match status" value="1"/>
</dbReference>
<dbReference type="CDD" id="cd17546">
    <property type="entry name" value="REC_hyHK_CKI1_RcsC-like"/>
    <property type="match status" value="1"/>
</dbReference>
<dbReference type="InterPro" id="IPR003594">
    <property type="entry name" value="HATPase_dom"/>
</dbReference>
<dbReference type="CDD" id="cd16922">
    <property type="entry name" value="HATPase_EvgS-ArcB-TorS-like"/>
    <property type="match status" value="1"/>
</dbReference>
<keyword evidence="11" id="KW-1185">Reference proteome</keyword>
<dbReference type="SMART" id="SM00448">
    <property type="entry name" value="REC"/>
    <property type="match status" value="1"/>
</dbReference>
<dbReference type="RefSeq" id="WP_187258218.1">
    <property type="nucleotide sequence ID" value="NZ_JBHULF010000005.1"/>
</dbReference>
<dbReference type="SUPFAM" id="SSF52172">
    <property type="entry name" value="CheY-like"/>
    <property type="match status" value="1"/>
</dbReference>
<dbReference type="PANTHER" id="PTHR45339:SF1">
    <property type="entry name" value="HYBRID SIGNAL TRANSDUCTION HISTIDINE KINASE J"/>
    <property type="match status" value="1"/>
</dbReference>
<dbReference type="SMART" id="SM00387">
    <property type="entry name" value="HATPase_c"/>
    <property type="match status" value="1"/>
</dbReference>
<feature type="transmembrane region" description="Helical" evidence="6">
    <location>
        <begin position="137"/>
        <end position="158"/>
    </location>
</feature>
<dbReference type="SUPFAM" id="SSF55874">
    <property type="entry name" value="ATPase domain of HSP90 chaperone/DNA topoisomerase II/histidine kinase"/>
    <property type="match status" value="1"/>
</dbReference>
<evidence type="ECO:0000259" key="7">
    <source>
        <dbReference type="PROSITE" id="PS50109"/>
    </source>
</evidence>
<dbReference type="PROSITE" id="PS50110">
    <property type="entry name" value="RESPONSE_REGULATORY"/>
    <property type="match status" value="1"/>
</dbReference>
<keyword evidence="6" id="KW-0472">Membrane</keyword>
<dbReference type="PANTHER" id="PTHR45339">
    <property type="entry name" value="HYBRID SIGNAL TRANSDUCTION HISTIDINE KINASE J"/>
    <property type="match status" value="1"/>
</dbReference>
<sequence length="707" mass="79503">MKTKYLSSVVFPVIKFWDQLAEDFYERQRKAGITPLKSLTEIGIGVTALNVLLSYWVSQYGSALVFLLACTGLMSAYLMRLYNRETQAKWLVIGTINATLFMACYFAGLKTGTYLYYFPVIFSLVFLIDSRISQELIVTEAITMTFLGLTFIFSPYEIQSPDPTANGFHYSFRINLSLSLIFTAIVGYSILKTLGVKEQEMVSEKEFADTIFNTSLDASFIIDLDDESVVDCNQRVLELFGFDSKEAVREHTVGKLLGREALNVVRSFKIRDNSTMVPWMSNMEFEHLDGMPIYAHTNIVQFKHQGKRFVKMSILDITQIRIAEVETLKAKEKAERAAMVKSRFLSNMSHELRTPLNAIIGTTNLMLQETTTGSQKPMLDVLKDSSEHMLQLVNDVLDYSKLEADKMELEKVPFVLPGLLQKLGRVFQPEVVSRGLQFEVESDLPAGITVMGDELRLNQVLNNLLSNALKFTEKGQVTLSAKTIIHSRDAINIQFSVVDTGIGIPREKQHRIFDKFYQTDARTTRKYGGSGLGLAISKYLVSLMGGELQVQSAPRKGSCFSFTIQLPVQGVSELSGNPAVAEERTCLDGMRILVAEDNPINMMVVKKFLEKWGVTLTTAVNGLEALEAIRRQPFDLLLVDLEMPLIDGAGVVAVVRKEFPKTPVIAFTAAVYENMMEDLYHKGFNDFLPKPFRPDDLKDKIIKYKAA</sequence>
<feature type="transmembrane region" description="Helical" evidence="6">
    <location>
        <begin position="63"/>
        <end position="83"/>
    </location>
</feature>
<evidence type="ECO:0000256" key="4">
    <source>
        <dbReference type="ARBA" id="ARBA00023012"/>
    </source>
</evidence>
<keyword evidence="4" id="KW-0902">Two-component regulatory system</keyword>